<feature type="compositionally biased region" description="Pro residues" evidence="5">
    <location>
        <begin position="117"/>
        <end position="140"/>
    </location>
</feature>
<dbReference type="Gene3D" id="3.30.1150.10">
    <property type="match status" value="1"/>
</dbReference>
<dbReference type="InterPro" id="IPR037682">
    <property type="entry name" value="TonB_C"/>
</dbReference>
<dbReference type="SUPFAM" id="SSF74653">
    <property type="entry name" value="TolA/TonB C-terminal domain"/>
    <property type="match status" value="1"/>
</dbReference>
<name>G0JNT0_9PROT</name>
<dbReference type="EMBL" id="CP002985">
    <property type="protein sequence ID" value="AEM47233.1"/>
    <property type="molecule type" value="Genomic_DNA"/>
</dbReference>
<dbReference type="KEGG" id="afi:Acife_1065"/>
<dbReference type="InterPro" id="IPR006260">
    <property type="entry name" value="TonB/TolA_C"/>
</dbReference>
<feature type="transmembrane region" description="Helical" evidence="6">
    <location>
        <begin position="25"/>
        <end position="43"/>
    </location>
</feature>
<sequence length="243" mass="25679">MNTIVSNPSWAPQCPKRPKGHFGRALLVGAVLEVVLVGGLILGSSNTPPPKPMVKKVIAIHMMQPAPPKPKPVPPPPKPVVHPKPVPKPLPHPIPQPKPVVQHVPAPKPLMAKTPLPTAPVVPPSPPVTTPPPPPPPPAPSMAAREAAVDQYAGIVRARVQADAHVPEAVRLMHLSGTAVITFRLTPSGQLLWAKIAQSSGVRPIDKAALKSVEEGAYPPFTKNMPKHASNFNVEVHLSSHSS</sequence>
<evidence type="ECO:0000256" key="1">
    <source>
        <dbReference type="ARBA" id="ARBA00004167"/>
    </source>
</evidence>
<reference evidence="8 9" key="1">
    <citation type="journal article" date="2011" name="J. Bacteriol.">
        <title>Draft genome of the psychrotolerant acidophile Acidithiobacillus ferrivorans SS3.</title>
        <authorList>
            <person name="Liljeqvist M."/>
            <person name="Valdes J."/>
            <person name="Holmes D.S."/>
            <person name="Dopson M."/>
        </authorList>
    </citation>
    <scope>NUCLEOTIDE SEQUENCE [LARGE SCALE GENOMIC DNA]</scope>
    <source>
        <strain evidence="8 9">SS3</strain>
    </source>
</reference>
<keyword evidence="3 6" id="KW-1133">Transmembrane helix</keyword>
<evidence type="ECO:0000256" key="5">
    <source>
        <dbReference type="SAM" id="MobiDB-lite"/>
    </source>
</evidence>
<evidence type="ECO:0000256" key="2">
    <source>
        <dbReference type="ARBA" id="ARBA00022692"/>
    </source>
</evidence>
<dbReference type="AlphaFoldDB" id="G0JNT0"/>
<dbReference type="STRING" id="743299.Acife_1065"/>
<keyword evidence="4 6" id="KW-0472">Membrane</keyword>
<evidence type="ECO:0000259" key="7">
    <source>
        <dbReference type="PROSITE" id="PS52015"/>
    </source>
</evidence>
<dbReference type="Pfam" id="PF03544">
    <property type="entry name" value="TonB_C"/>
    <property type="match status" value="1"/>
</dbReference>
<feature type="region of interest" description="Disordered" evidence="5">
    <location>
        <begin position="65"/>
        <end position="96"/>
    </location>
</feature>
<feature type="region of interest" description="Disordered" evidence="5">
    <location>
        <begin position="108"/>
        <end position="142"/>
    </location>
</feature>
<dbReference type="PROSITE" id="PS52015">
    <property type="entry name" value="TONB_CTD"/>
    <property type="match status" value="1"/>
</dbReference>
<dbReference type="HOGENOM" id="CLU_102066_0_0_6"/>
<comment type="subcellular location">
    <subcellularLocation>
        <location evidence="1">Membrane</location>
        <topology evidence="1">Single-pass membrane protein</topology>
    </subcellularLocation>
</comment>
<accession>G0JNT0</accession>
<dbReference type="PRINTS" id="PR01217">
    <property type="entry name" value="PRICHEXTENSN"/>
</dbReference>
<dbReference type="GO" id="GO:0016020">
    <property type="term" value="C:membrane"/>
    <property type="evidence" value="ECO:0007669"/>
    <property type="project" value="UniProtKB-SubCell"/>
</dbReference>
<protein>
    <submittedName>
        <fullName evidence="8">TonB family protein</fullName>
    </submittedName>
</protein>
<evidence type="ECO:0000256" key="4">
    <source>
        <dbReference type="ARBA" id="ARBA00023136"/>
    </source>
</evidence>
<keyword evidence="2 6" id="KW-0812">Transmembrane</keyword>
<organism evidence="8 9">
    <name type="scientific">Acidithiobacillus ferrivorans SS3</name>
    <dbReference type="NCBI Taxonomy" id="743299"/>
    <lineage>
        <taxon>Bacteria</taxon>
        <taxon>Pseudomonadati</taxon>
        <taxon>Pseudomonadota</taxon>
        <taxon>Acidithiobacillia</taxon>
        <taxon>Acidithiobacillales</taxon>
        <taxon>Acidithiobacillaceae</taxon>
        <taxon>Acidithiobacillus</taxon>
    </lineage>
</organism>
<evidence type="ECO:0000313" key="9">
    <source>
        <dbReference type="Proteomes" id="UP000009220"/>
    </source>
</evidence>
<dbReference type="eggNOG" id="COG0810">
    <property type="taxonomic scope" value="Bacteria"/>
</dbReference>
<gene>
    <name evidence="8" type="ORF">Acife_1065</name>
</gene>
<evidence type="ECO:0000256" key="6">
    <source>
        <dbReference type="SAM" id="Phobius"/>
    </source>
</evidence>
<proteinExistence type="predicted"/>
<dbReference type="NCBIfam" id="TIGR01352">
    <property type="entry name" value="tonB_Cterm"/>
    <property type="match status" value="1"/>
</dbReference>
<dbReference type="Proteomes" id="UP000009220">
    <property type="component" value="Chromosome"/>
</dbReference>
<evidence type="ECO:0000313" key="8">
    <source>
        <dbReference type="EMBL" id="AEM47233.1"/>
    </source>
</evidence>
<evidence type="ECO:0000256" key="3">
    <source>
        <dbReference type="ARBA" id="ARBA00022989"/>
    </source>
</evidence>
<dbReference type="GO" id="GO:0055085">
    <property type="term" value="P:transmembrane transport"/>
    <property type="evidence" value="ECO:0007669"/>
    <property type="project" value="InterPro"/>
</dbReference>
<feature type="domain" description="TonB C-terminal" evidence="7">
    <location>
        <begin position="151"/>
        <end position="243"/>
    </location>
</feature>